<protein>
    <submittedName>
        <fullName evidence="3">F-box domain-containing protein</fullName>
    </submittedName>
</protein>
<reference evidence="3" key="1">
    <citation type="submission" date="2022-11" db="UniProtKB">
        <authorList>
            <consortium name="WormBaseParasite"/>
        </authorList>
    </citation>
    <scope>IDENTIFICATION</scope>
</reference>
<dbReference type="PROSITE" id="PS50181">
    <property type="entry name" value="FBOX"/>
    <property type="match status" value="1"/>
</dbReference>
<name>A0A914LL12_MELIC</name>
<organism evidence="2 3">
    <name type="scientific">Meloidogyne incognita</name>
    <name type="common">Southern root-knot nematode worm</name>
    <name type="synonym">Oxyuris incognita</name>
    <dbReference type="NCBI Taxonomy" id="6306"/>
    <lineage>
        <taxon>Eukaryota</taxon>
        <taxon>Metazoa</taxon>
        <taxon>Ecdysozoa</taxon>
        <taxon>Nematoda</taxon>
        <taxon>Chromadorea</taxon>
        <taxon>Rhabditida</taxon>
        <taxon>Tylenchina</taxon>
        <taxon>Tylenchomorpha</taxon>
        <taxon>Tylenchoidea</taxon>
        <taxon>Meloidogynidae</taxon>
        <taxon>Meloidogyninae</taxon>
        <taxon>Meloidogyne</taxon>
        <taxon>Meloidogyne incognita group</taxon>
    </lineage>
</organism>
<accession>A0A914LL12</accession>
<keyword evidence="2" id="KW-1185">Reference proteome</keyword>
<dbReference type="AlphaFoldDB" id="A0A914LL12"/>
<dbReference type="InterPro" id="IPR001810">
    <property type="entry name" value="F-box_dom"/>
</dbReference>
<sequence>MTTCYIVAIGNAISLILIKMLSLQPEVQLDILKFLNFEQLFSLKQANFHFRNLINKYEGELARMKFFELSLIDAKTIDRQAVIIKLEPVVSDFVLDEHHTENWETALNKSIPLFLYAVKEDRKNFAVQLKKTGFV</sequence>
<evidence type="ECO:0000313" key="3">
    <source>
        <dbReference type="WBParaSite" id="Minc3s00603g14970"/>
    </source>
</evidence>
<feature type="domain" description="F-box" evidence="1">
    <location>
        <begin position="17"/>
        <end position="64"/>
    </location>
</feature>
<dbReference type="Proteomes" id="UP000887563">
    <property type="component" value="Unplaced"/>
</dbReference>
<proteinExistence type="predicted"/>
<evidence type="ECO:0000313" key="2">
    <source>
        <dbReference type="Proteomes" id="UP000887563"/>
    </source>
</evidence>
<dbReference type="WBParaSite" id="Minc3s00603g14970">
    <property type="protein sequence ID" value="Minc3s00603g14970"/>
    <property type="gene ID" value="Minc3s00603g14970"/>
</dbReference>
<evidence type="ECO:0000259" key="1">
    <source>
        <dbReference type="PROSITE" id="PS50181"/>
    </source>
</evidence>